<dbReference type="OrthoDB" id="202203at2759"/>
<sequence length="397" mass="43373">HNIVVLGANFAGIPTAHYLLRHVLPPLNSMGVGTYTVTLVSPSTHFFFKVGAPRALTSAQAVPLDQSFRSIPEAFKDYDPDLFTFVQGEAVGIDEFDMRVMVKKPRKESVSGLKYASLIIATGTTSQSPLWTLHGDYTITRDAFQDLHTRLPKAQRIAIVGGGASGVETAGEIAYRYKDKDIILLSSTTRLLSNLKHTGVSAEAEKQLEALNVITIHGMKILSSKETANSKTVLEFSDGNTEEFDLVIDATGGRPNTCFLPKAWLDSRLRVATNTTTLRVLDAPVGVYAIGDVASYSCGNIFDAKEAVAPLCYSVWFDLHVLAVAAQEKHGKRAGTTMPPVLKERTFKHVESERQVMPIGPEGGVGVFYGWRVPSWVVWLEKSRTMFFEKVPGLVAG</sequence>
<dbReference type="EMBL" id="MU004195">
    <property type="protein sequence ID" value="KAF2491366.1"/>
    <property type="molecule type" value="Genomic_DNA"/>
</dbReference>
<dbReference type="GO" id="GO:0050660">
    <property type="term" value="F:flavin adenine dinucleotide binding"/>
    <property type="evidence" value="ECO:0007669"/>
    <property type="project" value="TreeGrafter"/>
</dbReference>
<name>A0A6A6QH58_9PEZI</name>
<reference evidence="2" key="1">
    <citation type="journal article" date="2020" name="Stud. Mycol.">
        <title>101 Dothideomycetes genomes: a test case for predicting lifestyles and emergence of pathogens.</title>
        <authorList>
            <person name="Haridas S."/>
            <person name="Albert R."/>
            <person name="Binder M."/>
            <person name="Bloem J."/>
            <person name="Labutti K."/>
            <person name="Salamov A."/>
            <person name="Andreopoulos B."/>
            <person name="Baker S."/>
            <person name="Barry K."/>
            <person name="Bills G."/>
            <person name="Bluhm B."/>
            <person name="Cannon C."/>
            <person name="Castanera R."/>
            <person name="Culley D."/>
            <person name="Daum C."/>
            <person name="Ezra D."/>
            <person name="Gonzalez J."/>
            <person name="Henrissat B."/>
            <person name="Kuo A."/>
            <person name="Liang C."/>
            <person name="Lipzen A."/>
            <person name="Lutzoni F."/>
            <person name="Magnuson J."/>
            <person name="Mondo S."/>
            <person name="Nolan M."/>
            <person name="Ohm R."/>
            <person name="Pangilinan J."/>
            <person name="Park H.-J."/>
            <person name="Ramirez L."/>
            <person name="Alfaro M."/>
            <person name="Sun H."/>
            <person name="Tritt A."/>
            <person name="Yoshinaga Y."/>
            <person name="Zwiers L.-H."/>
            <person name="Turgeon B."/>
            <person name="Goodwin S."/>
            <person name="Spatafora J."/>
            <person name="Crous P."/>
            <person name="Grigoriev I."/>
        </authorList>
    </citation>
    <scope>NUCLEOTIDE SEQUENCE</scope>
    <source>
        <strain evidence="2">CBS 269.34</strain>
    </source>
</reference>
<dbReference type="InterPro" id="IPR023753">
    <property type="entry name" value="FAD/NAD-binding_dom"/>
</dbReference>
<dbReference type="Pfam" id="PF07992">
    <property type="entry name" value="Pyr_redox_2"/>
    <property type="match status" value="1"/>
</dbReference>
<dbReference type="SUPFAM" id="SSF51905">
    <property type="entry name" value="FAD/NAD(P)-binding domain"/>
    <property type="match status" value="1"/>
</dbReference>
<evidence type="ECO:0000313" key="2">
    <source>
        <dbReference type="EMBL" id="KAF2491366.1"/>
    </source>
</evidence>
<dbReference type="InterPro" id="IPR036188">
    <property type="entry name" value="FAD/NAD-bd_sf"/>
</dbReference>
<dbReference type="AlphaFoldDB" id="A0A6A6QH58"/>
<feature type="non-terminal residue" evidence="2">
    <location>
        <position position="1"/>
    </location>
</feature>
<keyword evidence="3" id="KW-1185">Reference proteome</keyword>
<feature type="domain" description="FAD/NAD(P)-binding" evidence="1">
    <location>
        <begin position="2"/>
        <end position="298"/>
    </location>
</feature>
<dbReference type="Proteomes" id="UP000799750">
    <property type="component" value="Unassembled WGS sequence"/>
</dbReference>
<dbReference type="PANTHER" id="PTHR43735">
    <property type="entry name" value="APOPTOSIS-INDUCING FACTOR 1"/>
    <property type="match status" value="1"/>
</dbReference>
<proteinExistence type="predicted"/>
<dbReference type="GO" id="GO:0004174">
    <property type="term" value="F:electron-transferring-flavoprotein dehydrogenase activity"/>
    <property type="evidence" value="ECO:0007669"/>
    <property type="project" value="TreeGrafter"/>
</dbReference>
<feature type="non-terminal residue" evidence="2">
    <location>
        <position position="397"/>
    </location>
</feature>
<dbReference type="PRINTS" id="PR00368">
    <property type="entry name" value="FADPNR"/>
</dbReference>
<evidence type="ECO:0000259" key="1">
    <source>
        <dbReference type="Pfam" id="PF07992"/>
    </source>
</evidence>
<protein>
    <submittedName>
        <fullName evidence="2">AMID-like mitochondrial oxidoreductase</fullName>
    </submittedName>
</protein>
<dbReference type="PANTHER" id="PTHR43735:SF25">
    <property type="entry name" value="NAD(P)H DEHYDROGENASE 3"/>
    <property type="match status" value="1"/>
</dbReference>
<dbReference type="GO" id="GO:0005737">
    <property type="term" value="C:cytoplasm"/>
    <property type="evidence" value="ECO:0007669"/>
    <property type="project" value="TreeGrafter"/>
</dbReference>
<dbReference type="PRINTS" id="PR00411">
    <property type="entry name" value="PNDRDTASEI"/>
</dbReference>
<organism evidence="2 3">
    <name type="scientific">Lophium mytilinum</name>
    <dbReference type="NCBI Taxonomy" id="390894"/>
    <lineage>
        <taxon>Eukaryota</taxon>
        <taxon>Fungi</taxon>
        <taxon>Dikarya</taxon>
        <taxon>Ascomycota</taxon>
        <taxon>Pezizomycotina</taxon>
        <taxon>Dothideomycetes</taxon>
        <taxon>Pleosporomycetidae</taxon>
        <taxon>Mytilinidiales</taxon>
        <taxon>Mytilinidiaceae</taxon>
        <taxon>Lophium</taxon>
    </lineage>
</organism>
<accession>A0A6A6QH58</accession>
<evidence type="ECO:0000313" key="3">
    <source>
        <dbReference type="Proteomes" id="UP000799750"/>
    </source>
</evidence>
<gene>
    <name evidence="2" type="ORF">BU16DRAFT_424430</name>
</gene>
<dbReference type="Gene3D" id="3.50.50.100">
    <property type="match status" value="1"/>
</dbReference>